<dbReference type="AlphaFoldDB" id="A0A7M5U624"/>
<dbReference type="Proteomes" id="UP000594262">
    <property type="component" value="Unplaced"/>
</dbReference>
<protein>
    <submittedName>
        <fullName evidence="1">Uncharacterized protein</fullName>
    </submittedName>
</protein>
<evidence type="ECO:0000313" key="2">
    <source>
        <dbReference type="Proteomes" id="UP000594262"/>
    </source>
</evidence>
<dbReference type="EnsemblMetazoa" id="CLYHEMT006752.1">
    <property type="protein sequence ID" value="CLYHEMP006752.1"/>
    <property type="gene ID" value="CLYHEMG006752"/>
</dbReference>
<evidence type="ECO:0000313" key="1">
    <source>
        <dbReference type="EnsemblMetazoa" id="CLYHEMP006752.1"/>
    </source>
</evidence>
<name>A0A7M5U624_9CNID</name>
<keyword evidence="2" id="KW-1185">Reference proteome</keyword>
<sequence>MSPHNAMATYKIELGSGNLKGSFGFGKKEDYTYDVPENAIHVSIDQEDHSANTLNIGNGNGKVTLRWDKASRKAHVHAWVNGAVGQGNEVRWTVYCWLKA</sequence>
<organism evidence="1 2">
    <name type="scientific">Clytia hemisphaerica</name>
    <dbReference type="NCBI Taxonomy" id="252671"/>
    <lineage>
        <taxon>Eukaryota</taxon>
        <taxon>Metazoa</taxon>
        <taxon>Cnidaria</taxon>
        <taxon>Hydrozoa</taxon>
        <taxon>Hydroidolina</taxon>
        <taxon>Leptothecata</taxon>
        <taxon>Obeliida</taxon>
        <taxon>Clytiidae</taxon>
        <taxon>Clytia</taxon>
    </lineage>
</organism>
<reference evidence="1" key="1">
    <citation type="submission" date="2021-01" db="UniProtKB">
        <authorList>
            <consortium name="EnsemblMetazoa"/>
        </authorList>
    </citation>
    <scope>IDENTIFICATION</scope>
</reference>
<accession>A0A7M5U624</accession>
<proteinExistence type="predicted"/>